<organism evidence="1">
    <name type="scientific">Flavobacterium columnare</name>
    <dbReference type="NCBI Taxonomy" id="996"/>
    <lineage>
        <taxon>Bacteria</taxon>
        <taxon>Pseudomonadati</taxon>
        <taxon>Bacteroidota</taxon>
        <taxon>Flavobacteriia</taxon>
        <taxon>Flavobacteriales</taxon>
        <taxon>Flavobacteriaceae</taxon>
        <taxon>Flavobacterium</taxon>
    </lineage>
</organism>
<dbReference type="EMBL" id="CP067378">
    <property type="protein sequence ID" value="QYS88022.1"/>
    <property type="molecule type" value="Genomic_DNA"/>
</dbReference>
<dbReference type="AlphaFoldDB" id="A0A8G0P5G9"/>
<gene>
    <name evidence="1" type="ORF">JJC05_09080</name>
</gene>
<reference evidence="1" key="1">
    <citation type="submission" date="2020-12" db="EMBL/GenBank/DDBJ databases">
        <title>Genome sequencing of genetic groups of Flavobacterium columnare.</title>
        <authorList>
            <person name="Waldbieser G.C."/>
            <person name="Griffin M.J."/>
            <person name="LaFrentz B.R."/>
        </authorList>
    </citation>
    <scope>NUCLEOTIDE SEQUENCE</scope>
    <source>
        <strain evidence="1">90-106</strain>
    </source>
</reference>
<proteinExistence type="predicted"/>
<sequence length="109" mass="12389">MNTEQFTEYNKKTLININEHLKNSGDFINLPVKKSIHYEDFTSLGIDLMIILNAIECIGYKGENKNLILCAELASIAQKLIPTNELLFLDSLLIKEENSKEVFSKIADL</sequence>
<name>A0A8G0P5G9_9FLAO</name>
<protein>
    <submittedName>
        <fullName evidence="1">Uncharacterized protein</fullName>
    </submittedName>
</protein>
<accession>A0A8G0P5G9</accession>
<evidence type="ECO:0000313" key="1">
    <source>
        <dbReference type="EMBL" id="QYS88022.1"/>
    </source>
</evidence>
<dbReference type="Proteomes" id="UP000824721">
    <property type="component" value="Chromosome"/>
</dbReference>
<dbReference type="KEGG" id="fdv:JJC05_09080"/>